<dbReference type="PANTHER" id="PTHR30349:SF81">
    <property type="entry name" value="TYROSINE RECOMBINASE XERC"/>
    <property type="match status" value="1"/>
</dbReference>
<dbReference type="Pfam" id="PF00589">
    <property type="entry name" value="Phage_integrase"/>
    <property type="match status" value="1"/>
</dbReference>
<dbReference type="PANTHER" id="PTHR30349">
    <property type="entry name" value="PHAGE INTEGRASE-RELATED"/>
    <property type="match status" value="1"/>
</dbReference>
<dbReference type="InterPro" id="IPR011010">
    <property type="entry name" value="DNA_brk_join_enz"/>
</dbReference>
<evidence type="ECO:0000259" key="6">
    <source>
        <dbReference type="PROSITE" id="PS51898"/>
    </source>
</evidence>
<evidence type="ECO:0000256" key="5">
    <source>
        <dbReference type="PROSITE-ProRule" id="PRU01248"/>
    </source>
</evidence>
<protein>
    <submittedName>
        <fullName evidence="8">Site-specific tyrosine recombinase XerD</fullName>
    </submittedName>
</protein>
<dbReference type="GO" id="GO:0015074">
    <property type="term" value="P:DNA integration"/>
    <property type="evidence" value="ECO:0007669"/>
    <property type="project" value="UniProtKB-KW"/>
</dbReference>
<dbReference type="PROSITE" id="PS51900">
    <property type="entry name" value="CB"/>
    <property type="match status" value="1"/>
</dbReference>
<dbReference type="InterPro" id="IPR004107">
    <property type="entry name" value="Integrase_SAM-like_N"/>
</dbReference>
<dbReference type="InterPro" id="IPR013762">
    <property type="entry name" value="Integrase-like_cat_sf"/>
</dbReference>
<dbReference type="InterPro" id="IPR010998">
    <property type="entry name" value="Integrase_recombinase_N"/>
</dbReference>
<evidence type="ECO:0000256" key="2">
    <source>
        <dbReference type="ARBA" id="ARBA00022908"/>
    </source>
</evidence>
<accession>A0A6J4VIX6</accession>
<dbReference type="InterPro" id="IPR044068">
    <property type="entry name" value="CB"/>
</dbReference>
<dbReference type="AlphaFoldDB" id="A0A6J4VIX6"/>
<dbReference type="InterPro" id="IPR050090">
    <property type="entry name" value="Tyrosine_recombinase_XerCD"/>
</dbReference>
<dbReference type="SUPFAM" id="SSF56349">
    <property type="entry name" value="DNA breaking-rejoining enzymes"/>
    <property type="match status" value="1"/>
</dbReference>
<dbReference type="Gene3D" id="1.10.443.10">
    <property type="entry name" value="Intergrase catalytic core"/>
    <property type="match status" value="1"/>
</dbReference>
<keyword evidence="2" id="KW-0229">DNA integration</keyword>
<organism evidence="8">
    <name type="scientific">uncultured Thermomicrobiales bacterium</name>
    <dbReference type="NCBI Taxonomy" id="1645740"/>
    <lineage>
        <taxon>Bacteria</taxon>
        <taxon>Pseudomonadati</taxon>
        <taxon>Thermomicrobiota</taxon>
        <taxon>Thermomicrobia</taxon>
        <taxon>Thermomicrobiales</taxon>
        <taxon>environmental samples</taxon>
    </lineage>
</organism>
<evidence type="ECO:0000256" key="1">
    <source>
        <dbReference type="ARBA" id="ARBA00022829"/>
    </source>
</evidence>
<dbReference type="Gene3D" id="1.10.150.130">
    <property type="match status" value="1"/>
</dbReference>
<name>A0A6J4VIX6_9BACT</name>
<reference evidence="8" key="1">
    <citation type="submission" date="2020-02" db="EMBL/GenBank/DDBJ databases">
        <authorList>
            <person name="Meier V. D."/>
        </authorList>
    </citation>
    <scope>NUCLEOTIDE SEQUENCE</scope>
    <source>
        <strain evidence="8">AVDCRST_MAG59</strain>
    </source>
</reference>
<keyword evidence="1" id="KW-0159">Chromosome partition</keyword>
<dbReference type="GO" id="GO:0003677">
    <property type="term" value="F:DNA binding"/>
    <property type="evidence" value="ECO:0007669"/>
    <property type="project" value="UniProtKB-UniRule"/>
</dbReference>
<evidence type="ECO:0000259" key="7">
    <source>
        <dbReference type="PROSITE" id="PS51900"/>
    </source>
</evidence>
<feature type="domain" description="Tyr recombinase" evidence="6">
    <location>
        <begin position="122"/>
        <end position="307"/>
    </location>
</feature>
<dbReference type="EMBL" id="CADCWF010000343">
    <property type="protein sequence ID" value="CAA9580778.1"/>
    <property type="molecule type" value="Genomic_DNA"/>
</dbReference>
<dbReference type="GO" id="GO:0006310">
    <property type="term" value="P:DNA recombination"/>
    <property type="evidence" value="ECO:0007669"/>
    <property type="project" value="UniProtKB-KW"/>
</dbReference>
<dbReference type="PROSITE" id="PS51898">
    <property type="entry name" value="TYR_RECOMBINASE"/>
    <property type="match status" value="1"/>
</dbReference>
<dbReference type="Pfam" id="PF02899">
    <property type="entry name" value="Phage_int_SAM_1"/>
    <property type="match status" value="2"/>
</dbReference>
<dbReference type="InterPro" id="IPR002104">
    <property type="entry name" value="Integrase_catalytic"/>
</dbReference>
<evidence type="ECO:0000313" key="8">
    <source>
        <dbReference type="EMBL" id="CAA9580778.1"/>
    </source>
</evidence>
<evidence type="ECO:0000256" key="3">
    <source>
        <dbReference type="ARBA" id="ARBA00023125"/>
    </source>
</evidence>
<proteinExistence type="predicted"/>
<feature type="domain" description="Core-binding (CB)" evidence="7">
    <location>
        <begin position="1"/>
        <end position="101"/>
    </location>
</feature>
<keyword evidence="4" id="KW-0233">DNA recombination</keyword>
<dbReference type="GO" id="GO:0007059">
    <property type="term" value="P:chromosome segregation"/>
    <property type="evidence" value="ECO:0007669"/>
    <property type="project" value="UniProtKB-KW"/>
</dbReference>
<gene>
    <name evidence="8" type="ORF">AVDCRST_MAG59-4753</name>
</gene>
<sequence length="319" mass="36273">MREEIDRFLDAIRLERRFSHNTVVAYRSDLNQFVAYLEEGCAVEEDPSLGDRSGSDRSGVWQELTEGRLNDYLRTLHDRPYATSTVARKTAAIKSFFQFLYRAGLMGEDPSLRMVPPRVDKYPPRAITPGEVDRLLEQPCRIRGDRALRPEALRDRAMLETLYSTGMRVSELVSLDLTDLGNGWVRCAGQSSRVRRVPLRERAVQAIESYLDDARPHLGGREADALFLNHRGRRLTRQGFWLILKSYAEQAEIADVTPQTLRHTFATHAIREGTELRDVQHLLGHVSISTTQVYRRLAGVPVGGETNGPAHWGQEFDSE</sequence>
<evidence type="ECO:0000256" key="4">
    <source>
        <dbReference type="ARBA" id="ARBA00023172"/>
    </source>
</evidence>
<keyword evidence="3 5" id="KW-0238">DNA-binding</keyword>